<accession>A0AAV2AWI6</accession>
<proteinExistence type="predicted"/>
<comment type="caution">
    <text evidence="1">The sequence shown here is derived from an EMBL/GenBank/DDBJ whole genome shotgun (WGS) entry which is preliminary data.</text>
</comment>
<evidence type="ECO:0000313" key="2">
    <source>
        <dbReference type="Proteomes" id="UP001497382"/>
    </source>
</evidence>
<gene>
    <name evidence="1" type="ORF">LARSCL_LOCUS14659</name>
</gene>
<name>A0AAV2AWI6_9ARAC</name>
<dbReference type="Proteomes" id="UP001497382">
    <property type="component" value="Unassembled WGS sequence"/>
</dbReference>
<reference evidence="1 2" key="1">
    <citation type="submission" date="2024-04" db="EMBL/GenBank/DDBJ databases">
        <authorList>
            <person name="Rising A."/>
            <person name="Reimegard J."/>
            <person name="Sonavane S."/>
            <person name="Akerstrom W."/>
            <person name="Nylinder S."/>
            <person name="Hedman E."/>
            <person name="Kallberg Y."/>
        </authorList>
    </citation>
    <scope>NUCLEOTIDE SEQUENCE [LARGE SCALE GENOMIC DNA]</scope>
</reference>
<keyword evidence="2" id="KW-1185">Reference proteome</keyword>
<organism evidence="1 2">
    <name type="scientific">Larinioides sclopetarius</name>
    <dbReference type="NCBI Taxonomy" id="280406"/>
    <lineage>
        <taxon>Eukaryota</taxon>
        <taxon>Metazoa</taxon>
        <taxon>Ecdysozoa</taxon>
        <taxon>Arthropoda</taxon>
        <taxon>Chelicerata</taxon>
        <taxon>Arachnida</taxon>
        <taxon>Araneae</taxon>
        <taxon>Araneomorphae</taxon>
        <taxon>Entelegynae</taxon>
        <taxon>Araneoidea</taxon>
        <taxon>Araneidae</taxon>
        <taxon>Larinioides</taxon>
    </lineage>
</organism>
<sequence length="167" mass="18991">MSEVLRMKEEEASVDVKENMEIGKHRSSTRSCLQLLEAELQTSGKVDGQYVGRFITWAAAAEGLKCFEWYETSHANFCYWKRRRRYFLLEETIAEVQKLSSVRHQGFGNAQGDPCPGHVYPYLAKIFFTSGDTENEGNEALTTSTGNAFPALKADLRSKSIRKMESY</sequence>
<dbReference type="AlphaFoldDB" id="A0AAV2AWI6"/>
<dbReference type="EMBL" id="CAXIEN010000213">
    <property type="protein sequence ID" value="CAL1287148.1"/>
    <property type="molecule type" value="Genomic_DNA"/>
</dbReference>
<evidence type="ECO:0000313" key="1">
    <source>
        <dbReference type="EMBL" id="CAL1287148.1"/>
    </source>
</evidence>
<protein>
    <submittedName>
        <fullName evidence="1">Uncharacterized protein</fullName>
    </submittedName>
</protein>